<evidence type="ECO:0000313" key="1">
    <source>
        <dbReference type="EMBL" id="KLK90972.1"/>
    </source>
</evidence>
<keyword evidence="2" id="KW-1185">Reference proteome</keyword>
<dbReference type="RefSeq" id="WP_047191283.1">
    <property type="nucleotide sequence ID" value="NZ_LCYG01000062.1"/>
</dbReference>
<dbReference type="PATRIC" id="fig|1225564.3.peg.5894"/>
<organism evidence="1 2">
    <name type="scientific">Microvirga vignae</name>
    <dbReference type="NCBI Taxonomy" id="1225564"/>
    <lineage>
        <taxon>Bacteria</taxon>
        <taxon>Pseudomonadati</taxon>
        <taxon>Pseudomonadota</taxon>
        <taxon>Alphaproteobacteria</taxon>
        <taxon>Hyphomicrobiales</taxon>
        <taxon>Methylobacteriaceae</taxon>
        <taxon>Microvirga</taxon>
    </lineage>
</organism>
<dbReference type="STRING" id="1225564.AA309_22565"/>
<name>A0A0H1REF2_9HYPH</name>
<dbReference type="Proteomes" id="UP000035489">
    <property type="component" value="Unassembled WGS sequence"/>
</dbReference>
<accession>A0A0H1REF2</accession>
<comment type="caution">
    <text evidence="1">The sequence shown here is derived from an EMBL/GenBank/DDBJ whole genome shotgun (WGS) entry which is preliminary data.</text>
</comment>
<sequence>MTLPAIEFDETQTNEQDEDRFFDPWRIPRSEGTKTLICKIIGNVQVYEEYYNLRQRKRRRKDQETHEATVSAVMCDLMHAVLMQDQRGIAIPRSNQVLGRGDRYQAPAENRQLPYVLDALGSNALEWLVEERGYINHFGRNQRTLIKPTQRLVDNMKEFEVELRGLGRCKTEEVIILKAEKEDYWDKGAYLPYDDTALTNRYREEMRIINSWLAGASIEFDEAALERDRPIDTGNLTLRRYFSQGSFESGGRLFGGFWQGLSEEERLEGLIINGENVVGLDYGQMAPRILYGLAKAQPPEGDLYDIPGLTTVNGRSYREGVKKVMNALMFSDGLPKRKPMETKSILPPDLSIQEVVDLILQAHPAIAHLLGTEVGHKAQFIESQVMVKVLLRLREQSIVALPIHDGLVIPSEAEAKAVMIDTFKDEVGVDCPVSVELSKDRHPLFNINGLLQVG</sequence>
<dbReference type="AlphaFoldDB" id="A0A0H1REF2"/>
<evidence type="ECO:0008006" key="3">
    <source>
        <dbReference type="Google" id="ProtNLM"/>
    </source>
</evidence>
<dbReference type="EMBL" id="LCYG01000062">
    <property type="protein sequence ID" value="KLK90972.1"/>
    <property type="molecule type" value="Genomic_DNA"/>
</dbReference>
<protein>
    <recommendedName>
        <fullName evidence="3">DNA-directed DNA polymerase family A palm domain-containing protein</fullName>
    </recommendedName>
</protein>
<gene>
    <name evidence="1" type="ORF">AA309_22565</name>
</gene>
<dbReference type="OrthoDB" id="7059994at2"/>
<evidence type="ECO:0000313" key="2">
    <source>
        <dbReference type="Proteomes" id="UP000035489"/>
    </source>
</evidence>
<proteinExistence type="predicted"/>
<reference evidence="1 2" key="1">
    <citation type="submission" date="2015-05" db="EMBL/GenBank/DDBJ databases">
        <title>Draft genome sequence of Microvirga vignae strain BR3299, a novel nitrogen fixing bacteria isolated from Brazil semi-aired region.</title>
        <authorList>
            <person name="Zilli J.E."/>
            <person name="Passos S.R."/>
            <person name="Leite J."/>
            <person name="Baldani J.I."/>
            <person name="Xavier G.R."/>
            <person name="Rumjaneck N.G."/>
            <person name="Simoes-Araujo J.L."/>
        </authorList>
    </citation>
    <scope>NUCLEOTIDE SEQUENCE [LARGE SCALE GENOMIC DNA]</scope>
    <source>
        <strain evidence="1 2">BR3299</strain>
    </source>
</reference>